<feature type="compositionally biased region" description="Basic and acidic residues" evidence="1">
    <location>
        <begin position="27"/>
        <end position="36"/>
    </location>
</feature>
<dbReference type="InterPro" id="IPR050410">
    <property type="entry name" value="CCR4/nocturin_mRNA_transcr"/>
</dbReference>
<reference evidence="4" key="2">
    <citation type="submission" date="2025-09" db="UniProtKB">
        <authorList>
            <consortium name="Ensembl"/>
        </authorList>
    </citation>
    <scope>IDENTIFICATION</scope>
</reference>
<keyword evidence="5" id="KW-1185">Reference proteome</keyword>
<dbReference type="SUPFAM" id="SSF56219">
    <property type="entry name" value="DNase I-like"/>
    <property type="match status" value="1"/>
</dbReference>
<dbReference type="InterPro" id="IPR045816">
    <property type="entry name" value="ANGEL2_N"/>
</dbReference>
<dbReference type="GO" id="GO:0003730">
    <property type="term" value="F:mRNA 3'-UTR binding"/>
    <property type="evidence" value="ECO:0007669"/>
    <property type="project" value="TreeGrafter"/>
</dbReference>
<dbReference type="GO" id="GO:0000175">
    <property type="term" value="F:3'-5'-RNA exonuclease activity"/>
    <property type="evidence" value="ECO:0007669"/>
    <property type="project" value="TreeGrafter"/>
</dbReference>
<evidence type="ECO:0000313" key="4">
    <source>
        <dbReference type="Ensembl" id="ENSPCLP00000001795.1"/>
    </source>
</evidence>
<evidence type="ECO:0000259" key="2">
    <source>
        <dbReference type="Pfam" id="PF03372"/>
    </source>
</evidence>
<evidence type="ECO:0000259" key="3">
    <source>
        <dbReference type="Pfam" id="PF19339"/>
    </source>
</evidence>
<dbReference type="AlphaFoldDB" id="A0A669P404"/>
<dbReference type="PANTHER" id="PTHR12121:SF27">
    <property type="entry name" value="PROTEIN ANGEL HOMOLOG 2"/>
    <property type="match status" value="1"/>
</dbReference>
<organism evidence="4 5">
    <name type="scientific">Phasianus colchicus</name>
    <name type="common">Common pheasant</name>
    <dbReference type="NCBI Taxonomy" id="9054"/>
    <lineage>
        <taxon>Eukaryota</taxon>
        <taxon>Metazoa</taxon>
        <taxon>Chordata</taxon>
        <taxon>Craniata</taxon>
        <taxon>Vertebrata</taxon>
        <taxon>Euteleostomi</taxon>
        <taxon>Archelosauria</taxon>
        <taxon>Archosauria</taxon>
        <taxon>Dinosauria</taxon>
        <taxon>Saurischia</taxon>
        <taxon>Theropoda</taxon>
        <taxon>Coelurosauria</taxon>
        <taxon>Aves</taxon>
        <taxon>Neognathae</taxon>
        <taxon>Galloanserae</taxon>
        <taxon>Galliformes</taxon>
        <taxon>Phasianidae</taxon>
        <taxon>Phasianinae</taxon>
        <taxon>Phasianus</taxon>
    </lineage>
</organism>
<evidence type="ECO:0000256" key="1">
    <source>
        <dbReference type="SAM" id="MobiDB-lite"/>
    </source>
</evidence>
<reference evidence="4" key="1">
    <citation type="submission" date="2025-08" db="UniProtKB">
        <authorList>
            <consortium name="Ensembl"/>
        </authorList>
    </citation>
    <scope>IDENTIFICATION</scope>
</reference>
<dbReference type="Ensembl" id="ENSPCLT00000002414.1">
    <property type="protein sequence ID" value="ENSPCLP00000001795.1"/>
    <property type="gene ID" value="ENSPCLG00000001495.1"/>
</dbReference>
<dbReference type="Gene3D" id="3.60.10.10">
    <property type="entry name" value="Endonuclease/exonuclease/phosphatase"/>
    <property type="match status" value="1"/>
</dbReference>
<feature type="region of interest" description="Disordered" evidence="1">
    <location>
        <begin position="27"/>
        <end position="85"/>
    </location>
</feature>
<dbReference type="Pfam" id="PF19339">
    <property type="entry name" value="ANGEL2_N"/>
    <property type="match status" value="1"/>
</dbReference>
<evidence type="ECO:0000313" key="5">
    <source>
        <dbReference type="Proteomes" id="UP000472261"/>
    </source>
</evidence>
<proteinExistence type="predicted"/>
<feature type="domain" description="Protein angel homolog 2 N-terminal" evidence="3">
    <location>
        <begin position="155"/>
        <end position="325"/>
    </location>
</feature>
<feature type="compositionally biased region" description="Basic and acidic residues" evidence="1">
    <location>
        <begin position="72"/>
        <end position="83"/>
    </location>
</feature>
<name>A0A669P404_PHACC</name>
<protein>
    <submittedName>
        <fullName evidence="4">Angel homolog 2</fullName>
    </submittedName>
</protein>
<accession>A0A669P404</accession>
<dbReference type="Proteomes" id="UP000472261">
    <property type="component" value="Unplaced"/>
</dbReference>
<feature type="domain" description="Endonuclease/exonuclease/phosphatase" evidence="2">
    <location>
        <begin position="336"/>
        <end position="652"/>
    </location>
</feature>
<dbReference type="GO" id="GO:0070935">
    <property type="term" value="P:3'-UTR-mediated mRNA stabilization"/>
    <property type="evidence" value="ECO:0007669"/>
    <property type="project" value="TreeGrafter"/>
</dbReference>
<dbReference type="InterPro" id="IPR036691">
    <property type="entry name" value="Endo/exonu/phosph_ase_sf"/>
</dbReference>
<sequence length="712" mass="80406">MLPPTGVFSVSKICLTVRTAALHFSKRAEGDARAPTRSDCAQQGVPPTTKMAPAASPRPGPTWRRGPARRRPPPEPRWRRDGRAAFGLQVPRASGRGLSHRPHGVSGGQGLWRRRRAELALPWNDPFWGRQGLAEQLAGLRGAGPGPGPAGRHPMLPRHVQRLGRDWITHVNSSQVFAFSSPVPTCMRWAGHCPWASFPLPVPVDFSANWRLPPFFGLWRQFQNSNWQLDNFAQNSCFHLPNPSMKSEGEEPLTKKRRLSAEPDSPAPEEPNFSEQKEALCVSVSQDEKSENNKKGNIKRHWEYFCQHSRTMKILESAETDQSNRECEAKFDFTVMSYNILSQNLLEDNSHLYKHCRQRLLIWTYRFPNILQEIKQLDADVLCLQEVQEDHYRKEIKSSLESLGYHCEYKMRTGRKPDGCAICFKTSKFSLISSNPVEFFRRDIPLLDRDNVGLVLLLQPKFPRKTNAAICIANTHLLYNPRRGDIKLTQLAMLLAEIASVAPQKNGTFCPIIICGDFNSVPGSPLYRFIKEGKLNYEGLAIGKVSGQEQFPRGQRILSIPIWPKKLGISQNCVYEIKQQQKEDDAGEKTEEATSDNTKEIVIASEKLSSKLQHRFKLSSVYSHYFPENGLPEVTTCHSRSAVTVDYIFYSAANDDSVAQPGMEDSLHGGLKLLGRLALLTEKDLWTVNGLPNENNSSDHLPLLAEFRLIER</sequence>
<dbReference type="InterPro" id="IPR005135">
    <property type="entry name" value="Endo/exonuclease/phosphatase"/>
</dbReference>
<dbReference type="Pfam" id="PF03372">
    <property type="entry name" value="Exo_endo_phos"/>
    <property type="match status" value="1"/>
</dbReference>
<dbReference type="OMA" id="WRPPQFC"/>
<feature type="region of interest" description="Disordered" evidence="1">
    <location>
        <begin position="240"/>
        <end position="276"/>
    </location>
</feature>
<dbReference type="PANTHER" id="PTHR12121">
    <property type="entry name" value="CARBON CATABOLITE REPRESSOR PROTEIN 4"/>
    <property type="match status" value="1"/>
</dbReference>